<gene>
    <name evidence="2" type="ORF">HCN08_22495</name>
</gene>
<reference evidence="2 3" key="1">
    <citation type="submission" date="2020-03" db="EMBL/GenBank/DDBJ databases">
        <title>WGS of actinomycetes isolated from Thailand.</title>
        <authorList>
            <person name="Thawai C."/>
        </authorList>
    </citation>
    <scope>NUCLEOTIDE SEQUENCE [LARGE SCALE GENOMIC DNA]</scope>
    <source>
        <strain evidence="2 3">PRB2-1</strain>
    </source>
</reference>
<protein>
    <recommendedName>
        <fullName evidence="4">DUF3592 domain-containing protein</fullName>
    </recommendedName>
</protein>
<proteinExistence type="predicted"/>
<accession>A0ABX0ZX45</accession>
<evidence type="ECO:0000313" key="3">
    <source>
        <dbReference type="Proteomes" id="UP000734511"/>
    </source>
</evidence>
<evidence type="ECO:0000313" key="2">
    <source>
        <dbReference type="EMBL" id="NJP46153.1"/>
    </source>
</evidence>
<keyword evidence="1" id="KW-0812">Transmembrane</keyword>
<comment type="caution">
    <text evidence="2">The sequence shown here is derived from an EMBL/GenBank/DDBJ whole genome shotgun (WGS) entry which is preliminary data.</text>
</comment>
<keyword evidence="1" id="KW-0472">Membrane</keyword>
<feature type="transmembrane region" description="Helical" evidence="1">
    <location>
        <begin position="20"/>
        <end position="46"/>
    </location>
</feature>
<dbReference type="RefSeq" id="WP_167984999.1">
    <property type="nucleotide sequence ID" value="NZ_JAATEJ010000019.1"/>
</dbReference>
<organism evidence="2 3">
    <name type="scientific">Actinacidiphila epipremni</name>
    <dbReference type="NCBI Taxonomy" id="2053013"/>
    <lineage>
        <taxon>Bacteria</taxon>
        <taxon>Bacillati</taxon>
        <taxon>Actinomycetota</taxon>
        <taxon>Actinomycetes</taxon>
        <taxon>Kitasatosporales</taxon>
        <taxon>Streptomycetaceae</taxon>
        <taxon>Actinacidiphila</taxon>
    </lineage>
</organism>
<evidence type="ECO:0008006" key="4">
    <source>
        <dbReference type="Google" id="ProtNLM"/>
    </source>
</evidence>
<dbReference type="Proteomes" id="UP000734511">
    <property type="component" value="Unassembled WGS sequence"/>
</dbReference>
<name>A0ABX0ZX45_9ACTN</name>
<keyword evidence="1" id="KW-1133">Transmembrane helix</keyword>
<evidence type="ECO:0000256" key="1">
    <source>
        <dbReference type="SAM" id="Phobius"/>
    </source>
</evidence>
<sequence>MSAITMAKTSHVRYVAHGPIGGGTVAVAVVLIGSALAFCALGYAVAALRRRQVLRFGVTATAVIDEITSQRVIAGGEAIRADLSLILPLPDGTDLATYTTAVFPTDDLPEPGWTVLVRYWPSNPHRIAVDMAAAPLD</sequence>
<keyword evidence="3" id="KW-1185">Reference proteome</keyword>
<dbReference type="EMBL" id="JAATEJ010000019">
    <property type="protein sequence ID" value="NJP46153.1"/>
    <property type="molecule type" value="Genomic_DNA"/>
</dbReference>